<dbReference type="AlphaFoldDB" id="A0A286RD97"/>
<organism evidence="2 3">
    <name type="scientific">Thermogutta terrifontis</name>
    <dbReference type="NCBI Taxonomy" id="1331910"/>
    <lineage>
        <taxon>Bacteria</taxon>
        <taxon>Pseudomonadati</taxon>
        <taxon>Planctomycetota</taxon>
        <taxon>Planctomycetia</taxon>
        <taxon>Pirellulales</taxon>
        <taxon>Thermoguttaceae</taxon>
        <taxon>Thermogutta</taxon>
    </lineage>
</organism>
<dbReference type="KEGG" id="ttf:THTE_1336"/>
<gene>
    <name evidence="2" type="ORF">THTE_1336</name>
</gene>
<protein>
    <submittedName>
        <fullName evidence="2">Uncharacterized protein</fullName>
    </submittedName>
</protein>
<feature type="region of interest" description="Disordered" evidence="1">
    <location>
        <begin position="1"/>
        <end position="28"/>
    </location>
</feature>
<dbReference type="Proteomes" id="UP000215086">
    <property type="component" value="Chromosome"/>
</dbReference>
<evidence type="ECO:0000313" key="3">
    <source>
        <dbReference type="Proteomes" id="UP000215086"/>
    </source>
</evidence>
<accession>A0A286RD97</accession>
<reference evidence="2 3" key="1">
    <citation type="journal article" name="Front. Microbiol.">
        <title>Sugar Metabolism of the First Thermophilic Planctomycete Thermogutta terrifontis: Comparative Genomic and Transcriptomic Approaches.</title>
        <authorList>
            <person name="Elcheninov A.G."/>
            <person name="Menzel P."/>
            <person name="Gudbergsdottir S.R."/>
            <person name="Slesarev A.I."/>
            <person name="Kadnikov V.V."/>
            <person name="Krogh A."/>
            <person name="Bonch-Osmolovskaya E.A."/>
            <person name="Peng X."/>
            <person name="Kublanov I.V."/>
        </authorList>
    </citation>
    <scope>NUCLEOTIDE SEQUENCE [LARGE SCALE GENOMIC DNA]</scope>
    <source>
        <strain evidence="2 3">R1</strain>
    </source>
</reference>
<dbReference type="EMBL" id="CP018477">
    <property type="protein sequence ID" value="ASV73938.1"/>
    <property type="molecule type" value="Genomic_DNA"/>
</dbReference>
<name>A0A286RD97_9BACT</name>
<proteinExistence type="predicted"/>
<sequence>MQSTESLRPRCGTSYNHSRSVSPRGSPRRCKCPWLPKTEVSEAGFRSMVASAANDFPSGKIAAFFRTFGLPERSRGSYTQIVSRC</sequence>
<evidence type="ECO:0000313" key="2">
    <source>
        <dbReference type="EMBL" id="ASV73938.1"/>
    </source>
</evidence>
<keyword evidence="3" id="KW-1185">Reference proteome</keyword>
<evidence type="ECO:0000256" key="1">
    <source>
        <dbReference type="SAM" id="MobiDB-lite"/>
    </source>
</evidence>